<organism evidence="6 7">
    <name type="scientific">Cocleimonas flava</name>
    <dbReference type="NCBI Taxonomy" id="634765"/>
    <lineage>
        <taxon>Bacteria</taxon>
        <taxon>Pseudomonadati</taxon>
        <taxon>Pseudomonadota</taxon>
        <taxon>Gammaproteobacteria</taxon>
        <taxon>Thiotrichales</taxon>
        <taxon>Thiotrichaceae</taxon>
        <taxon>Cocleimonas</taxon>
    </lineage>
</organism>
<comment type="similarity">
    <text evidence="1">Belongs to the LysR transcriptional regulatory family.</text>
</comment>
<protein>
    <submittedName>
        <fullName evidence="6">LysR family transcriptional regulator</fullName>
    </submittedName>
</protein>
<dbReference type="Proteomes" id="UP000294887">
    <property type="component" value="Unassembled WGS sequence"/>
</dbReference>
<dbReference type="CDD" id="cd08422">
    <property type="entry name" value="PBP2_CrgA_like"/>
    <property type="match status" value="1"/>
</dbReference>
<dbReference type="OrthoDB" id="8885940at2"/>
<dbReference type="Pfam" id="PF03466">
    <property type="entry name" value="LysR_substrate"/>
    <property type="match status" value="1"/>
</dbReference>
<accession>A0A4R1ENV3</accession>
<dbReference type="GO" id="GO:0006351">
    <property type="term" value="P:DNA-templated transcription"/>
    <property type="evidence" value="ECO:0007669"/>
    <property type="project" value="TreeGrafter"/>
</dbReference>
<evidence type="ECO:0000259" key="5">
    <source>
        <dbReference type="PROSITE" id="PS50931"/>
    </source>
</evidence>
<dbReference type="InterPro" id="IPR058163">
    <property type="entry name" value="LysR-type_TF_proteobact-type"/>
</dbReference>
<keyword evidence="7" id="KW-1185">Reference proteome</keyword>
<proteinExistence type="inferred from homology"/>
<keyword evidence="2" id="KW-0805">Transcription regulation</keyword>
<feature type="domain" description="HTH lysR-type" evidence="5">
    <location>
        <begin position="1"/>
        <end position="59"/>
    </location>
</feature>
<dbReference type="InterPro" id="IPR036388">
    <property type="entry name" value="WH-like_DNA-bd_sf"/>
</dbReference>
<dbReference type="RefSeq" id="WP_131907163.1">
    <property type="nucleotide sequence ID" value="NZ_BAAAFU010000007.1"/>
</dbReference>
<dbReference type="Gene3D" id="3.40.190.290">
    <property type="match status" value="1"/>
</dbReference>
<dbReference type="PROSITE" id="PS50931">
    <property type="entry name" value="HTH_LYSR"/>
    <property type="match status" value="1"/>
</dbReference>
<evidence type="ECO:0000313" key="6">
    <source>
        <dbReference type="EMBL" id="TCJ82653.1"/>
    </source>
</evidence>
<dbReference type="AlphaFoldDB" id="A0A4R1ENV3"/>
<dbReference type="PANTHER" id="PTHR30537">
    <property type="entry name" value="HTH-TYPE TRANSCRIPTIONAL REGULATOR"/>
    <property type="match status" value="1"/>
</dbReference>
<dbReference type="EMBL" id="SMFQ01000005">
    <property type="protein sequence ID" value="TCJ82653.1"/>
    <property type="molecule type" value="Genomic_DNA"/>
</dbReference>
<comment type="caution">
    <text evidence="6">The sequence shown here is derived from an EMBL/GenBank/DDBJ whole genome shotgun (WGS) entry which is preliminary data.</text>
</comment>
<dbReference type="PANTHER" id="PTHR30537:SF5">
    <property type="entry name" value="HTH-TYPE TRANSCRIPTIONAL ACTIVATOR TTDR-RELATED"/>
    <property type="match status" value="1"/>
</dbReference>
<evidence type="ECO:0000256" key="2">
    <source>
        <dbReference type="ARBA" id="ARBA00023015"/>
    </source>
</evidence>
<reference evidence="6 7" key="1">
    <citation type="submission" date="2019-03" db="EMBL/GenBank/DDBJ databases">
        <title>Genomic Encyclopedia of Type Strains, Phase IV (KMG-IV): sequencing the most valuable type-strain genomes for metagenomic binning, comparative biology and taxonomic classification.</title>
        <authorList>
            <person name="Goeker M."/>
        </authorList>
    </citation>
    <scope>NUCLEOTIDE SEQUENCE [LARGE SCALE GENOMIC DNA]</scope>
    <source>
        <strain evidence="6 7">DSM 24830</strain>
    </source>
</reference>
<dbReference type="GO" id="GO:0043565">
    <property type="term" value="F:sequence-specific DNA binding"/>
    <property type="evidence" value="ECO:0007669"/>
    <property type="project" value="TreeGrafter"/>
</dbReference>
<dbReference type="InterPro" id="IPR005119">
    <property type="entry name" value="LysR_subst-bd"/>
</dbReference>
<dbReference type="InterPro" id="IPR000847">
    <property type="entry name" value="LysR_HTH_N"/>
</dbReference>
<evidence type="ECO:0000313" key="7">
    <source>
        <dbReference type="Proteomes" id="UP000294887"/>
    </source>
</evidence>
<dbReference type="Pfam" id="PF00126">
    <property type="entry name" value="HTH_1"/>
    <property type="match status" value="1"/>
</dbReference>
<evidence type="ECO:0000256" key="4">
    <source>
        <dbReference type="ARBA" id="ARBA00023163"/>
    </source>
</evidence>
<gene>
    <name evidence="6" type="ORF">EV695_3385</name>
</gene>
<name>A0A4R1ENV3_9GAMM</name>
<keyword evidence="4" id="KW-0804">Transcription</keyword>
<evidence type="ECO:0000256" key="1">
    <source>
        <dbReference type="ARBA" id="ARBA00009437"/>
    </source>
</evidence>
<dbReference type="SUPFAM" id="SSF46785">
    <property type="entry name" value="Winged helix' DNA-binding domain"/>
    <property type="match status" value="1"/>
</dbReference>
<sequence length="306" mass="34746">MDQLRAINYFIAVAETSSFTEAAKRFNVPASSLSRRIVDLEKSLSATLLQRTTRVVKLTEVGRDYYKQVKQLVEELELTNESVKSYHSEPMGKLRVSAAVDFGQRILLPLLNEFSEKYPKVILDVSLSDEVTTLNRDEIDIAIRSGYAPNERVVAIKLMDNNFYPVASPEYLKKAGMPKHPQELRAHSGLYYRTPNGPVPWLSYFDKQWQDVSAQVVAISNSGQWLLDKALNGEGIIMLPKWSTQELLDSNDLVELTFKQPINITQQMDLGVFLLYQKQRYTVPKVKVAVDFLVERITKNTVKVGG</sequence>
<dbReference type="GO" id="GO:0003700">
    <property type="term" value="F:DNA-binding transcription factor activity"/>
    <property type="evidence" value="ECO:0007669"/>
    <property type="project" value="InterPro"/>
</dbReference>
<dbReference type="InterPro" id="IPR036390">
    <property type="entry name" value="WH_DNA-bd_sf"/>
</dbReference>
<dbReference type="FunFam" id="1.10.10.10:FF:000001">
    <property type="entry name" value="LysR family transcriptional regulator"/>
    <property type="match status" value="1"/>
</dbReference>
<dbReference type="Gene3D" id="1.10.10.10">
    <property type="entry name" value="Winged helix-like DNA-binding domain superfamily/Winged helix DNA-binding domain"/>
    <property type="match status" value="1"/>
</dbReference>
<dbReference type="SUPFAM" id="SSF53850">
    <property type="entry name" value="Periplasmic binding protein-like II"/>
    <property type="match status" value="1"/>
</dbReference>
<keyword evidence="3" id="KW-0238">DNA-binding</keyword>
<evidence type="ECO:0000256" key="3">
    <source>
        <dbReference type="ARBA" id="ARBA00023125"/>
    </source>
</evidence>